<dbReference type="GO" id="GO:0015188">
    <property type="term" value="F:L-isoleucine transmembrane transporter activity"/>
    <property type="evidence" value="ECO:0007669"/>
    <property type="project" value="TreeGrafter"/>
</dbReference>
<dbReference type="Pfam" id="PF12399">
    <property type="entry name" value="BCA_ABC_TP_C"/>
    <property type="match status" value="1"/>
</dbReference>
<accession>A0A370KE12</accession>
<dbReference type="CDD" id="cd03219">
    <property type="entry name" value="ABC_Mj1267_LivG_branched"/>
    <property type="match status" value="1"/>
</dbReference>
<keyword evidence="1" id="KW-0813">Transport</keyword>
<dbReference type="Proteomes" id="UP000254939">
    <property type="component" value="Unassembled WGS sequence"/>
</dbReference>
<keyword evidence="2" id="KW-0547">Nucleotide-binding</keyword>
<dbReference type="GO" id="GO:0015192">
    <property type="term" value="F:L-phenylalanine transmembrane transporter activity"/>
    <property type="evidence" value="ECO:0007669"/>
    <property type="project" value="TreeGrafter"/>
</dbReference>
<evidence type="ECO:0000259" key="4">
    <source>
        <dbReference type="PROSITE" id="PS50893"/>
    </source>
</evidence>
<dbReference type="InterPro" id="IPR003439">
    <property type="entry name" value="ABC_transporter-like_ATP-bd"/>
</dbReference>
<dbReference type="PROSITE" id="PS50893">
    <property type="entry name" value="ABC_TRANSPORTER_2"/>
    <property type="match status" value="1"/>
</dbReference>
<dbReference type="PANTHER" id="PTHR45772">
    <property type="entry name" value="CONSERVED COMPONENT OF ABC TRANSPORTER FOR NATURAL AMINO ACIDS-RELATED"/>
    <property type="match status" value="1"/>
</dbReference>
<evidence type="ECO:0000256" key="2">
    <source>
        <dbReference type="ARBA" id="ARBA00022741"/>
    </source>
</evidence>
<dbReference type="GO" id="GO:0016887">
    <property type="term" value="F:ATP hydrolysis activity"/>
    <property type="evidence" value="ECO:0007669"/>
    <property type="project" value="InterPro"/>
</dbReference>
<dbReference type="Pfam" id="PF00005">
    <property type="entry name" value="ABC_tran"/>
    <property type="match status" value="1"/>
</dbReference>
<dbReference type="Gene3D" id="3.40.50.300">
    <property type="entry name" value="P-loop containing nucleotide triphosphate hydrolases"/>
    <property type="match status" value="1"/>
</dbReference>
<dbReference type="GO" id="GO:0005886">
    <property type="term" value="C:plasma membrane"/>
    <property type="evidence" value="ECO:0007669"/>
    <property type="project" value="TreeGrafter"/>
</dbReference>
<dbReference type="PANTHER" id="PTHR45772:SF7">
    <property type="entry name" value="AMINO ACID ABC TRANSPORTER ATP-BINDING PROTEIN"/>
    <property type="match status" value="1"/>
</dbReference>
<dbReference type="GO" id="GO:0005304">
    <property type="term" value="F:L-valine transmembrane transporter activity"/>
    <property type="evidence" value="ECO:0007669"/>
    <property type="project" value="TreeGrafter"/>
</dbReference>
<dbReference type="RefSeq" id="WP_114716015.1">
    <property type="nucleotide sequence ID" value="NZ_KZ857271.1"/>
</dbReference>
<dbReference type="InterPro" id="IPR003593">
    <property type="entry name" value="AAA+_ATPase"/>
</dbReference>
<protein>
    <submittedName>
        <fullName evidence="5">ABC transporter ATP-binding protein</fullName>
    </submittedName>
</protein>
<keyword evidence="3 5" id="KW-0067">ATP-binding</keyword>
<dbReference type="SMART" id="SM00382">
    <property type="entry name" value="AAA"/>
    <property type="match status" value="1"/>
</dbReference>
<dbReference type="EMBL" id="NAAC01000050">
    <property type="protein sequence ID" value="RDJ01853.1"/>
    <property type="molecule type" value="Genomic_DNA"/>
</dbReference>
<proteinExistence type="predicted"/>
<gene>
    <name evidence="5" type="ORF">B5K06_33275</name>
</gene>
<dbReference type="InterPro" id="IPR032823">
    <property type="entry name" value="BCA_ABC_TP_C"/>
</dbReference>
<dbReference type="GO" id="GO:0015808">
    <property type="term" value="P:L-alanine transport"/>
    <property type="evidence" value="ECO:0007669"/>
    <property type="project" value="TreeGrafter"/>
</dbReference>
<sequence>MTSLLKVDDVTKRFGGFTALTDVNLDIAKGERLGLIGPNGSGKTTLINCISGVLPIEAGAIAFDGADISKLATYRRAKAGLARTFQIPKPFHSMTVIENLMVPLEYIVHRLVDAKDQNAVHSEASDLLRRVRLADRMNAPAGQLSQVELRKLELARAVAARPKLLICDEAMAGLATKEVHEILDILMDLNSSGITIVMVEHILQAVMRFSQRIVCLTAGRIICDGAPADVMANQEVRRAYLGS</sequence>
<feature type="domain" description="ABC transporter" evidence="4">
    <location>
        <begin position="5"/>
        <end position="243"/>
    </location>
</feature>
<dbReference type="GO" id="GO:0005524">
    <property type="term" value="F:ATP binding"/>
    <property type="evidence" value="ECO:0007669"/>
    <property type="project" value="UniProtKB-KW"/>
</dbReference>
<evidence type="ECO:0000256" key="3">
    <source>
        <dbReference type="ARBA" id="ARBA00022840"/>
    </source>
</evidence>
<evidence type="ECO:0000256" key="1">
    <source>
        <dbReference type="ARBA" id="ARBA00022448"/>
    </source>
</evidence>
<dbReference type="InterPro" id="IPR027417">
    <property type="entry name" value="P-loop_NTPase"/>
</dbReference>
<dbReference type="GO" id="GO:0042941">
    <property type="term" value="P:D-alanine transmembrane transport"/>
    <property type="evidence" value="ECO:0007669"/>
    <property type="project" value="TreeGrafter"/>
</dbReference>
<dbReference type="SUPFAM" id="SSF52540">
    <property type="entry name" value="P-loop containing nucleoside triphosphate hydrolases"/>
    <property type="match status" value="1"/>
</dbReference>
<dbReference type="InterPro" id="IPR051120">
    <property type="entry name" value="ABC_AA/LPS_Transport"/>
</dbReference>
<comment type="caution">
    <text evidence="5">The sequence shown here is derived from an EMBL/GenBank/DDBJ whole genome shotgun (WGS) entry which is preliminary data.</text>
</comment>
<organism evidence="5 6">
    <name type="scientific">Rhizobium grahamii</name>
    <dbReference type="NCBI Taxonomy" id="1120045"/>
    <lineage>
        <taxon>Bacteria</taxon>
        <taxon>Pseudomonadati</taxon>
        <taxon>Pseudomonadota</taxon>
        <taxon>Alphaproteobacteria</taxon>
        <taxon>Hyphomicrobiales</taxon>
        <taxon>Rhizobiaceae</taxon>
        <taxon>Rhizobium/Agrobacterium group</taxon>
        <taxon>Rhizobium</taxon>
    </lineage>
</organism>
<reference evidence="5 6" key="1">
    <citation type="submission" date="2017-03" db="EMBL/GenBank/DDBJ databases">
        <title>Genome analysis of Rhizobial strains effectives or ineffectives for nitrogen fixation isolated from bean seeds.</title>
        <authorList>
            <person name="Peralta H."/>
            <person name="Aguilar-Vera A."/>
            <person name="Mora Y."/>
            <person name="Vargas-Lagunas C."/>
            <person name="Girard L."/>
            <person name="Mora J."/>
        </authorList>
    </citation>
    <scope>NUCLEOTIDE SEQUENCE [LARGE SCALE GENOMIC DNA]</scope>
    <source>
        <strain evidence="5 6">CCGM3</strain>
    </source>
</reference>
<dbReference type="GO" id="GO:1903805">
    <property type="term" value="P:L-valine import across plasma membrane"/>
    <property type="evidence" value="ECO:0007669"/>
    <property type="project" value="TreeGrafter"/>
</dbReference>
<name>A0A370KE12_9HYPH</name>
<dbReference type="OrthoDB" id="9779872at2"/>
<dbReference type="AlphaFoldDB" id="A0A370KE12"/>
<evidence type="ECO:0000313" key="5">
    <source>
        <dbReference type="EMBL" id="RDJ01853.1"/>
    </source>
</evidence>
<evidence type="ECO:0000313" key="6">
    <source>
        <dbReference type="Proteomes" id="UP000254939"/>
    </source>
</evidence>
<dbReference type="GO" id="GO:1903806">
    <property type="term" value="P:L-isoleucine import across plasma membrane"/>
    <property type="evidence" value="ECO:0007669"/>
    <property type="project" value="TreeGrafter"/>
</dbReference>